<evidence type="ECO:0000256" key="1">
    <source>
        <dbReference type="SAM" id="MobiDB-lite"/>
    </source>
</evidence>
<dbReference type="CDD" id="cd00093">
    <property type="entry name" value="HTH_XRE"/>
    <property type="match status" value="1"/>
</dbReference>
<comment type="caution">
    <text evidence="3">The sequence shown here is derived from an EMBL/GenBank/DDBJ whole genome shotgun (WGS) entry which is preliminary data.</text>
</comment>
<sequence length="167" mass="17796">MHPAIASVLTSGPSDCKPHGPVRAADLACGRQRCDGSGCEPRQEGSKGPMTDIMQMDGDTMGGRIQRGRESLGITTAELAARLGVKPETMRGWERDRSEPRANRLITLSGILGVSPAWLLGGYGEVPDTVDLDENGMAARLDNLRARRDVLDREIARLEAAMAGASA</sequence>
<dbReference type="SUPFAM" id="SSF47413">
    <property type="entry name" value="lambda repressor-like DNA-binding domains"/>
    <property type="match status" value="1"/>
</dbReference>
<feature type="region of interest" description="Disordered" evidence="1">
    <location>
        <begin position="34"/>
        <end position="54"/>
    </location>
</feature>
<dbReference type="InterPro" id="IPR010982">
    <property type="entry name" value="Lambda_DNA-bd_dom_sf"/>
</dbReference>
<dbReference type="Proteomes" id="UP000000321">
    <property type="component" value="Unassembled WGS sequence"/>
</dbReference>
<name>Q1YI68_AURMS</name>
<dbReference type="SMART" id="SM00530">
    <property type="entry name" value="HTH_XRE"/>
    <property type="match status" value="1"/>
</dbReference>
<dbReference type="AlphaFoldDB" id="Q1YI68"/>
<evidence type="ECO:0000259" key="2">
    <source>
        <dbReference type="PROSITE" id="PS50943"/>
    </source>
</evidence>
<dbReference type="GO" id="GO:0003677">
    <property type="term" value="F:DNA binding"/>
    <property type="evidence" value="ECO:0007669"/>
    <property type="project" value="InterPro"/>
</dbReference>
<keyword evidence="4" id="KW-1185">Reference proteome</keyword>
<proteinExistence type="predicted"/>
<gene>
    <name evidence="3" type="ORF">SI859A1_01615</name>
</gene>
<dbReference type="InterPro" id="IPR001387">
    <property type="entry name" value="Cro/C1-type_HTH"/>
</dbReference>
<dbReference type="Pfam" id="PF01381">
    <property type="entry name" value="HTH_3"/>
    <property type="match status" value="1"/>
</dbReference>
<evidence type="ECO:0000313" key="3">
    <source>
        <dbReference type="EMBL" id="EAS50249.1"/>
    </source>
</evidence>
<dbReference type="EMBL" id="AAPJ01000003">
    <property type="protein sequence ID" value="EAS50249.1"/>
    <property type="molecule type" value="Genomic_DNA"/>
</dbReference>
<accession>Q1YI68</accession>
<dbReference type="Gene3D" id="1.10.260.40">
    <property type="entry name" value="lambda repressor-like DNA-binding domains"/>
    <property type="match status" value="1"/>
</dbReference>
<evidence type="ECO:0000313" key="4">
    <source>
        <dbReference type="Proteomes" id="UP000000321"/>
    </source>
</evidence>
<dbReference type="HOGENOM" id="CLU_1592707_0_0_5"/>
<dbReference type="PROSITE" id="PS50943">
    <property type="entry name" value="HTH_CROC1"/>
    <property type="match status" value="1"/>
</dbReference>
<feature type="domain" description="HTH cro/C1-type" evidence="2">
    <location>
        <begin position="65"/>
        <end position="119"/>
    </location>
</feature>
<protein>
    <submittedName>
        <fullName evidence="3">Putative transcriptional regulator</fullName>
    </submittedName>
</protein>
<reference evidence="3 4" key="1">
    <citation type="journal article" date="2008" name="Appl. Environ. Microbiol.">
        <title>Genomic insights into Mn(II) oxidation by the marine alphaproteobacterium Aurantimonas sp. strain SI85-9A1.</title>
        <authorList>
            <person name="Dick G.J."/>
            <person name="Podell S."/>
            <person name="Johnson H.A."/>
            <person name="Rivera-Espinoza Y."/>
            <person name="Bernier-Latmani R."/>
            <person name="McCarthy J.K."/>
            <person name="Torpey J.W."/>
            <person name="Clement B.G."/>
            <person name="Gaasterland T."/>
            <person name="Tebo B.M."/>
        </authorList>
    </citation>
    <scope>NUCLEOTIDE SEQUENCE [LARGE SCALE GENOMIC DNA]</scope>
    <source>
        <strain evidence="3 4">SI85-9A1</strain>
    </source>
</reference>
<dbReference type="BioCyc" id="AURANTIMONAS:SI859A1_01615-MONOMER"/>
<organism evidence="3 4">
    <name type="scientific">Aurantimonas manganoxydans (strain ATCC BAA-1229 / DSM 21871 / SI85-9A1)</name>
    <dbReference type="NCBI Taxonomy" id="287752"/>
    <lineage>
        <taxon>Bacteria</taxon>
        <taxon>Pseudomonadati</taxon>
        <taxon>Pseudomonadota</taxon>
        <taxon>Alphaproteobacteria</taxon>
        <taxon>Hyphomicrobiales</taxon>
        <taxon>Aurantimonadaceae</taxon>
        <taxon>Aurantimonas</taxon>
    </lineage>
</organism>